<evidence type="ECO:0000256" key="2">
    <source>
        <dbReference type="SAM" id="SignalP"/>
    </source>
</evidence>
<sequence>MHRTRTTARLLVGVAALAVSGCVSVPHGPAPGPPAAPERRTSEQADRNVRPQIVQAPAREALEAALPPAPEPRAPAAHPAPAPHPHPRAHPAPPRPHPAPHPAVPHVPHVPKPAPIIGDDVCDLGRSLGGWRPDSPEARICEGAYGK</sequence>
<feature type="region of interest" description="Disordered" evidence="1">
    <location>
        <begin position="128"/>
        <end position="147"/>
    </location>
</feature>
<keyword evidence="2" id="KW-0732">Signal</keyword>
<dbReference type="PROSITE" id="PS51257">
    <property type="entry name" value="PROKAR_LIPOPROTEIN"/>
    <property type="match status" value="1"/>
</dbReference>
<reference evidence="3" key="1">
    <citation type="submission" date="2022-10" db="EMBL/GenBank/DDBJ databases">
        <title>The complete genomes of actinobacterial strains from the NBC collection.</title>
        <authorList>
            <person name="Joergensen T.S."/>
            <person name="Alvarez Arevalo M."/>
            <person name="Sterndorff E.B."/>
            <person name="Faurdal D."/>
            <person name="Vuksanovic O."/>
            <person name="Mourched A.-S."/>
            <person name="Charusanti P."/>
            <person name="Shaw S."/>
            <person name="Blin K."/>
            <person name="Weber T."/>
        </authorList>
    </citation>
    <scope>NUCLEOTIDE SEQUENCE</scope>
    <source>
        <strain evidence="3">NBC_00060</strain>
    </source>
</reference>
<proteinExistence type="predicted"/>
<feature type="compositionally biased region" description="Low complexity" evidence="1">
    <location>
        <begin position="56"/>
        <end position="66"/>
    </location>
</feature>
<gene>
    <name evidence="3" type="ORF">OHV25_30845</name>
</gene>
<accession>A0AAU2H5M2</accession>
<feature type="compositionally biased region" description="Pro residues" evidence="1">
    <location>
        <begin position="67"/>
        <end position="114"/>
    </location>
</feature>
<protein>
    <recommendedName>
        <fullName evidence="4">Lipoprotein</fullName>
    </recommendedName>
</protein>
<name>A0AAU2H5M2_9ACTN</name>
<organism evidence="3">
    <name type="scientific">Streptomyces sp. NBC_00060</name>
    <dbReference type="NCBI Taxonomy" id="2975636"/>
    <lineage>
        <taxon>Bacteria</taxon>
        <taxon>Bacillati</taxon>
        <taxon>Actinomycetota</taxon>
        <taxon>Actinomycetes</taxon>
        <taxon>Kitasatosporales</taxon>
        <taxon>Streptomycetaceae</taxon>
        <taxon>Streptomyces</taxon>
    </lineage>
</organism>
<evidence type="ECO:0000256" key="1">
    <source>
        <dbReference type="SAM" id="MobiDB-lite"/>
    </source>
</evidence>
<evidence type="ECO:0008006" key="4">
    <source>
        <dbReference type="Google" id="ProtNLM"/>
    </source>
</evidence>
<feature type="chain" id="PRO_5043334251" description="Lipoprotein" evidence="2">
    <location>
        <begin position="26"/>
        <end position="147"/>
    </location>
</feature>
<dbReference type="AlphaFoldDB" id="A0AAU2H5M2"/>
<evidence type="ECO:0000313" key="3">
    <source>
        <dbReference type="EMBL" id="WTU43657.1"/>
    </source>
</evidence>
<feature type="region of interest" description="Disordered" evidence="1">
    <location>
        <begin position="25"/>
        <end position="118"/>
    </location>
</feature>
<feature type="compositionally biased region" description="Basic and acidic residues" evidence="1">
    <location>
        <begin position="37"/>
        <end position="49"/>
    </location>
</feature>
<dbReference type="EMBL" id="CP108253">
    <property type="protein sequence ID" value="WTU43657.1"/>
    <property type="molecule type" value="Genomic_DNA"/>
</dbReference>
<feature type="signal peptide" evidence="2">
    <location>
        <begin position="1"/>
        <end position="25"/>
    </location>
</feature>